<organism evidence="9">
    <name type="scientific">Cladocopium goreaui</name>
    <dbReference type="NCBI Taxonomy" id="2562237"/>
    <lineage>
        <taxon>Eukaryota</taxon>
        <taxon>Sar</taxon>
        <taxon>Alveolata</taxon>
        <taxon>Dinophyceae</taxon>
        <taxon>Suessiales</taxon>
        <taxon>Symbiodiniaceae</taxon>
        <taxon>Cladocopium</taxon>
    </lineage>
</organism>
<keyword evidence="4" id="KW-0378">Hydrolase</keyword>
<dbReference type="InterPro" id="IPR034164">
    <property type="entry name" value="Pepsin-like_dom"/>
</dbReference>
<dbReference type="OrthoDB" id="407073at2759"/>
<dbReference type="PANTHER" id="PTHR47966:SF51">
    <property type="entry name" value="BETA-SITE APP-CLEAVING ENZYME, ISOFORM A-RELATED"/>
    <property type="match status" value="1"/>
</dbReference>
<dbReference type="InterPro" id="IPR033121">
    <property type="entry name" value="PEPTIDASE_A1"/>
</dbReference>
<dbReference type="PROSITE" id="PS51767">
    <property type="entry name" value="PEPTIDASE_A1"/>
    <property type="match status" value="1"/>
</dbReference>
<keyword evidence="6" id="KW-1015">Disulfide bond</keyword>
<evidence type="ECO:0000313" key="9">
    <source>
        <dbReference type="EMBL" id="CAI3977637.1"/>
    </source>
</evidence>
<evidence type="ECO:0000313" key="11">
    <source>
        <dbReference type="Proteomes" id="UP001152797"/>
    </source>
</evidence>
<dbReference type="InterPro" id="IPR001461">
    <property type="entry name" value="Aspartic_peptidase_A1"/>
</dbReference>
<feature type="region of interest" description="Disordered" evidence="7">
    <location>
        <begin position="1215"/>
        <end position="1284"/>
    </location>
</feature>
<dbReference type="PANTHER" id="PTHR47966">
    <property type="entry name" value="BETA-SITE APP-CLEAVING ENZYME, ISOFORM A-RELATED"/>
    <property type="match status" value="1"/>
</dbReference>
<gene>
    <name evidence="9" type="ORF">C1SCF055_LOCUS5763</name>
</gene>
<dbReference type="EMBL" id="CAMXCT020000357">
    <property type="protein sequence ID" value="CAL1131012.1"/>
    <property type="molecule type" value="Genomic_DNA"/>
</dbReference>
<keyword evidence="2" id="KW-0645">Protease</keyword>
<feature type="active site" evidence="5">
    <location>
        <position position="270"/>
    </location>
</feature>
<sequence>MSPFQVVDLEFIQIHFPIQLARPALETGHLRQEEEVPDGVRSKRIQWFQVRASDIVRVLGPGRRHWLEAGIAERGNRRRSNGSKADGGESRGILCYVNKQYRGARSYGTISQEELEEAARIRNEYNQDLSSVKKADVETCGNWEADARPKARRRLLLKRLRPSFQAPQEDEGEDGETEEEDESSSGSNEDADADGADGLLETKLFVPTQLAGHRLSAMSLLSMSLLALAALAAADRLVVRLQRVPGNGTHFYVGRVSVGEPKQSFSVLFDTASGHVLLPHGSCKSPACHKHQRFLPWKSATALDVNSNGLPVQKDHQLTVGHVRRDAVNLEFSQADLGEGVAEAVLVKDKVCLGNDLNQLCADVDVMAAASLEKSMFEEMPYDGIVGLGLGGLSAEAGSDFVGRLTAMHPQLRPQIGLSLGAQSGELYLGHHEVSRMAQDLTWFPVLHPEDGFWEVSVQAVRLGNRTLDSCESGCRGIIDTGASRLGVQRENFEVLRSALSTASPLVGGGCRGEDLIFDLGPMALTLRVEDYAAGNSCAPQLGALELDPKDFHGVYAFGEDLASVQGAWGHAGVRSSLVGATLRQYYTALDWTSRRIGFAPAAKRRVALGALGREKMDDLLFGMAQLWELEFLELRSRRRRCVGEELQDLAAAQSLATSVTKPGSSRVSGLALQAAARALYETKNFVSSAVLLWELRDFGVDREVLERRLDVVKAQNLFDQVAVRLGVAYLDAGLWRDAWEALMGACAQPRLSRPLAKIAVAALADAAERGANASEALQQVELLQGLLDAEAVLRALPRDRREGLELYMALSLEKIGRKKESRELLTRLAQQGTSTRRKQAEWALLVQDAEVSDNAEGREMRRIWEQAPSPILQSSTSRGAGAAKMMSKEVTAPNFGEVARAGRSALDEAAPVLATLLLVLDLSRVAVGGGAIAAPQGAVAKSGPGPTLVDVAPADGSLFGNAKQLPLLDQLMKLEAEQEERRRELAALLENQGTRQNTPEEAERQHLMKENRERLEELRFDQMILMEKQRELQHVEMDVPALEAKPEELNPFGDYYRKHILKVLPPRLYVGFLDHTAAREAAAAALQATWLLRTATPPWPSPPPAAPGAATAPRARGGRPAPRGATARESARSSDSTAATGPGVSHRGPRISVPKLVLPKRLQDGSDPSGRPLDSRQRKTREALEKLTAVYSVPISRSCPSLCSGKRAGGAACEAQNGQEKRPPRPPLPVPPKERLVNKPTTEATRVRSEQALDKERHLQRRPEAKLQPLSSNPKKEKAYGPSLGDELRVRGELGLAPSPVKTLILVDLMAVSMPKC</sequence>
<evidence type="ECO:0000256" key="4">
    <source>
        <dbReference type="ARBA" id="ARBA00022801"/>
    </source>
</evidence>
<reference evidence="10 11" key="2">
    <citation type="submission" date="2024-05" db="EMBL/GenBank/DDBJ databases">
        <authorList>
            <person name="Chen Y."/>
            <person name="Shah S."/>
            <person name="Dougan E. K."/>
            <person name="Thang M."/>
            <person name="Chan C."/>
        </authorList>
    </citation>
    <scope>NUCLEOTIDE SEQUENCE [LARGE SCALE GENOMIC DNA]</scope>
</reference>
<feature type="compositionally biased region" description="Pro residues" evidence="7">
    <location>
        <begin position="1098"/>
        <end position="1107"/>
    </location>
</feature>
<dbReference type="Pfam" id="PF00026">
    <property type="entry name" value="Asp"/>
    <property type="match status" value="2"/>
</dbReference>
<comment type="similarity">
    <text evidence="1">Belongs to the peptidase A1 family.</text>
</comment>
<accession>A0A9P1BQR6</accession>
<comment type="caution">
    <text evidence="9">The sequence shown here is derived from an EMBL/GenBank/DDBJ whole genome shotgun (WGS) entry which is preliminary data.</text>
</comment>
<dbReference type="Proteomes" id="UP001152797">
    <property type="component" value="Unassembled WGS sequence"/>
</dbReference>
<name>A0A9P1BQR6_9DINO</name>
<dbReference type="EMBL" id="CAMXCT010000357">
    <property type="protein sequence ID" value="CAI3977637.1"/>
    <property type="molecule type" value="Genomic_DNA"/>
</dbReference>
<evidence type="ECO:0000256" key="5">
    <source>
        <dbReference type="PIRSR" id="PIRSR601461-1"/>
    </source>
</evidence>
<feature type="active site" evidence="5">
    <location>
        <position position="480"/>
    </location>
</feature>
<evidence type="ECO:0000256" key="3">
    <source>
        <dbReference type="ARBA" id="ARBA00022750"/>
    </source>
</evidence>
<keyword evidence="3" id="KW-0064">Aspartyl protease</keyword>
<evidence type="ECO:0000256" key="7">
    <source>
        <dbReference type="SAM" id="MobiDB-lite"/>
    </source>
</evidence>
<feature type="disulfide bond" evidence="6">
    <location>
        <begin position="283"/>
        <end position="288"/>
    </location>
</feature>
<evidence type="ECO:0000256" key="1">
    <source>
        <dbReference type="ARBA" id="ARBA00007447"/>
    </source>
</evidence>
<proteinExistence type="inferred from homology"/>
<dbReference type="CDD" id="cd05471">
    <property type="entry name" value="pepsin_like"/>
    <property type="match status" value="1"/>
</dbReference>
<feature type="compositionally biased region" description="Low complexity" evidence="7">
    <location>
        <begin position="1108"/>
        <end position="1129"/>
    </location>
</feature>
<keyword evidence="11" id="KW-1185">Reference proteome</keyword>
<reference evidence="9" key="1">
    <citation type="submission" date="2022-10" db="EMBL/GenBank/DDBJ databases">
        <authorList>
            <person name="Chen Y."/>
            <person name="Dougan E. K."/>
            <person name="Chan C."/>
            <person name="Rhodes N."/>
            <person name="Thang M."/>
        </authorList>
    </citation>
    <scope>NUCLEOTIDE SEQUENCE</scope>
</reference>
<dbReference type="InterPro" id="IPR021109">
    <property type="entry name" value="Peptidase_aspartic_dom_sf"/>
</dbReference>
<evidence type="ECO:0000256" key="6">
    <source>
        <dbReference type="PIRSR" id="PIRSR601461-2"/>
    </source>
</evidence>
<feature type="domain" description="Peptidase A1" evidence="8">
    <location>
        <begin position="252"/>
        <end position="600"/>
    </location>
</feature>
<evidence type="ECO:0000313" key="10">
    <source>
        <dbReference type="EMBL" id="CAL4764949.1"/>
    </source>
</evidence>
<feature type="region of interest" description="Disordered" evidence="7">
    <location>
        <begin position="1097"/>
        <end position="1179"/>
    </location>
</feature>
<feature type="region of interest" description="Disordered" evidence="7">
    <location>
        <begin position="158"/>
        <end position="194"/>
    </location>
</feature>
<dbReference type="GO" id="GO:0004190">
    <property type="term" value="F:aspartic-type endopeptidase activity"/>
    <property type="evidence" value="ECO:0007669"/>
    <property type="project" value="UniProtKB-KW"/>
</dbReference>
<dbReference type="Gene3D" id="2.40.70.10">
    <property type="entry name" value="Acid Proteases"/>
    <property type="match status" value="2"/>
</dbReference>
<evidence type="ECO:0000256" key="2">
    <source>
        <dbReference type="ARBA" id="ARBA00022670"/>
    </source>
</evidence>
<dbReference type="EMBL" id="CAMXCT030000357">
    <property type="protein sequence ID" value="CAL4764949.1"/>
    <property type="molecule type" value="Genomic_DNA"/>
</dbReference>
<evidence type="ECO:0000259" key="8">
    <source>
        <dbReference type="PROSITE" id="PS51767"/>
    </source>
</evidence>
<dbReference type="GO" id="GO:0006508">
    <property type="term" value="P:proteolysis"/>
    <property type="evidence" value="ECO:0007669"/>
    <property type="project" value="UniProtKB-KW"/>
</dbReference>
<dbReference type="SUPFAM" id="SSF50630">
    <property type="entry name" value="Acid proteases"/>
    <property type="match status" value="1"/>
</dbReference>
<feature type="compositionally biased region" description="Basic and acidic residues" evidence="7">
    <location>
        <begin position="1246"/>
        <end position="1266"/>
    </location>
</feature>
<protein>
    <submittedName>
        <fullName evidence="10">Cathepsin E</fullName>
    </submittedName>
</protein>
<feature type="compositionally biased region" description="Acidic residues" evidence="7">
    <location>
        <begin position="168"/>
        <end position="194"/>
    </location>
</feature>